<dbReference type="EMBL" id="CP010951">
    <property type="protein sequence ID" value="AMO23743.1"/>
    <property type="molecule type" value="Genomic_DNA"/>
</dbReference>
<dbReference type="OrthoDB" id="8902892at2"/>
<evidence type="ECO:0000313" key="1">
    <source>
        <dbReference type="EMBL" id="AMO23743.1"/>
    </source>
</evidence>
<keyword evidence="2" id="KW-1185">Reference proteome</keyword>
<protein>
    <submittedName>
        <fullName evidence="1">Uncharacterized protein</fullName>
    </submittedName>
</protein>
<reference evidence="1 2" key="1">
    <citation type="journal article" date="2014" name="Int. J. Syst. Evol. Microbiol.">
        <title>Ramlibacter solisilvae sp. nov., isolated from forest soil, and emended description of the genus Ramlibacter.</title>
        <authorList>
            <person name="Lee H.J."/>
            <person name="Lee S.H."/>
            <person name="Lee S.S."/>
            <person name="Lee J.S."/>
            <person name="Kim Y."/>
            <person name="Kim S.C."/>
            <person name="Jeon C.O."/>
        </authorList>
    </citation>
    <scope>NUCLEOTIDE SEQUENCE [LARGE SCALE GENOMIC DNA]</scope>
    <source>
        <strain evidence="1 2">5-10</strain>
    </source>
</reference>
<dbReference type="Proteomes" id="UP000070433">
    <property type="component" value="Chromosome"/>
</dbReference>
<dbReference type="AlphaFoldDB" id="A0A127JV28"/>
<accession>A0A127JV28</accession>
<evidence type="ECO:0000313" key="2">
    <source>
        <dbReference type="Proteomes" id="UP000070433"/>
    </source>
</evidence>
<gene>
    <name evidence="1" type="ORF">UC35_13770</name>
</gene>
<sequence>MKYSLRKTPSHLHLAYKYGEGTDGLIGRNFMLEIEDKVLTVAIDLTPNFHTRNKTASAYVDAVNFEHNHHKLRYLQCADNLVRARLIRAWEQINEPQLRMSLELGPRGRYLYTVQPHSLFTGGIQFDVREVLGPALVEAGHEEPEWHGEHS</sequence>
<proteinExistence type="predicted"/>
<dbReference type="RefSeq" id="WP_061500629.1">
    <property type="nucleotide sequence ID" value="NZ_CP010951.1"/>
</dbReference>
<name>A0A127JV28_9BURK</name>
<organism evidence="1 2">
    <name type="scientific">Ramlibacter tataouinensis</name>
    <dbReference type="NCBI Taxonomy" id="94132"/>
    <lineage>
        <taxon>Bacteria</taxon>
        <taxon>Pseudomonadati</taxon>
        <taxon>Pseudomonadota</taxon>
        <taxon>Betaproteobacteria</taxon>
        <taxon>Burkholderiales</taxon>
        <taxon>Comamonadaceae</taxon>
        <taxon>Ramlibacter</taxon>
    </lineage>
</organism>